<keyword evidence="5 7" id="KW-0450">Lipoyl</keyword>
<dbReference type="PANTHER" id="PTHR43178">
    <property type="entry name" value="DIHYDROLIPOAMIDE ACETYLTRANSFERASE COMPONENT OF PYRUVATE DEHYDROGENASE COMPLEX"/>
    <property type="match status" value="1"/>
</dbReference>
<evidence type="ECO:0000313" key="11">
    <source>
        <dbReference type="EMBL" id="ACF14653.1"/>
    </source>
</evidence>
<evidence type="ECO:0000256" key="6">
    <source>
        <dbReference type="ARBA" id="ARBA00023315"/>
    </source>
</evidence>
<evidence type="ECO:0000259" key="10">
    <source>
        <dbReference type="PROSITE" id="PS51826"/>
    </source>
</evidence>
<dbReference type="GO" id="GO:0016407">
    <property type="term" value="F:acetyltransferase activity"/>
    <property type="evidence" value="ECO:0007669"/>
    <property type="project" value="TreeGrafter"/>
</dbReference>
<dbReference type="Gene3D" id="3.30.559.10">
    <property type="entry name" value="Chloramphenicol acetyltransferase-like domain"/>
    <property type="match status" value="1"/>
</dbReference>
<dbReference type="Gene3D" id="2.40.50.100">
    <property type="match status" value="1"/>
</dbReference>
<protein>
    <recommendedName>
        <fullName evidence="7">Dihydrolipoamide acetyltransferase component of pyruvate dehydrogenase complex</fullName>
        <ecNumber evidence="7">2.3.1.-</ecNumber>
    </recommendedName>
</protein>
<dbReference type="SUPFAM" id="SSF52777">
    <property type="entry name" value="CoA-dependent acyltransferases"/>
    <property type="match status" value="1"/>
</dbReference>
<feature type="domain" description="Lipoyl-binding" evidence="9">
    <location>
        <begin position="3"/>
        <end position="78"/>
    </location>
</feature>
<evidence type="ECO:0000256" key="7">
    <source>
        <dbReference type="RuleBase" id="RU003423"/>
    </source>
</evidence>
<evidence type="ECO:0000256" key="4">
    <source>
        <dbReference type="ARBA" id="ARBA00022679"/>
    </source>
</evidence>
<dbReference type="InterPro" id="IPR004167">
    <property type="entry name" value="PSBD"/>
</dbReference>
<dbReference type="EC" id="2.3.1.-" evidence="7"/>
<proteinExistence type="inferred from homology"/>
<dbReference type="SUPFAM" id="SSF51230">
    <property type="entry name" value="Single hybrid motif"/>
    <property type="match status" value="1"/>
</dbReference>
<comment type="similarity">
    <text evidence="2 7">Belongs to the 2-oxoacid dehydrogenase family.</text>
</comment>
<accession>B3QVZ9</accession>
<evidence type="ECO:0000256" key="5">
    <source>
        <dbReference type="ARBA" id="ARBA00022823"/>
    </source>
</evidence>
<dbReference type="EMBL" id="CP001100">
    <property type="protein sequence ID" value="ACF14653.1"/>
    <property type="molecule type" value="Genomic_DNA"/>
</dbReference>
<evidence type="ECO:0000313" key="12">
    <source>
        <dbReference type="Proteomes" id="UP000001208"/>
    </source>
</evidence>
<dbReference type="OrthoDB" id="9805770at2"/>
<dbReference type="PANTHER" id="PTHR43178:SF5">
    <property type="entry name" value="LIPOAMIDE ACYLTRANSFERASE COMPONENT OF BRANCHED-CHAIN ALPHA-KETO ACID DEHYDROGENASE COMPLEX, MITOCHONDRIAL"/>
    <property type="match status" value="1"/>
</dbReference>
<dbReference type="InterPro" id="IPR000089">
    <property type="entry name" value="Biotin_lipoyl"/>
</dbReference>
<dbReference type="SUPFAM" id="SSF47005">
    <property type="entry name" value="Peripheral subunit-binding domain of 2-oxo acid dehydrogenase complex"/>
    <property type="match status" value="1"/>
</dbReference>
<dbReference type="Pfam" id="PF00364">
    <property type="entry name" value="Biotin_lipoyl"/>
    <property type="match status" value="1"/>
</dbReference>
<feature type="region of interest" description="Disordered" evidence="8">
    <location>
        <begin position="84"/>
        <end position="124"/>
    </location>
</feature>
<name>B3QVZ9_CHLT3</name>
<dbReference type="InterPro" id="IPR003016">
    <property type="entry name" value="2-oxoA_DH_lipoyl-BS"/>
</dbReference>
<keyword evidence="6 7" id="KW-0012">Acyltransferase</keyword>
<evidence type="ECO:0000256" key="8">
    <source>
        <dbReference type="SAM" id="MobiDB-lite"/>
    </source>
</evidence>
<dbReference type="InterPro" id="IPR050743">
    <property type="entry name" value="2-oxoacid_DH_E2_comp"/>
</dbReference>
<dbReference type="InterPro" id="IPR001078">
    <property type="entry name" value="2-oxoacid_DH_actylTfrase"/>
</dbReference>
<dbReference type="InterPro" id="IPR011053">
    <property type="entry name" value="Single_hybrid_motif"/>
</dbReference>
<organism evidence="11 12">
    <name type="scientific">Chloroherpeton thalassium (strain ATCC 35110 / GB-78)</name>
    <dbReference type="NCBI Taxonomy" id="517418"/>
    <lineage>
        <taxon>Bacteria</taxon>
        <taxon>Pseudomonadati</taxon>
        <taxon>Chlorobiota</taxon>
        <taxon>Chlorobiia</taxon>
        <taxon>Chlorobiales</taxon>
        <taxon>Chloroherpetonaceae</taxon>
        <taxon>Chloroherpeton</taxon>
    </lineage>
</organism>
<sequence>MSIIEMVMPKMGESIMEGTILKWHKKAGDKVEKDENILDIATDKVDAEVPASESGVLVEILFAENEVVPVGEVIAKIETAVGEASESLENAPKPKEAQVKEVTAPEPEMPTSASLEKKSGSGAQEKTRFYSPVVMSIAQKEGVSIDELEVIPGTGAGNRLSKTDILSYLANKKASAQSYASTEKRPIKENAPQAESLKHATISHHASERTEIIQMDNIRKLISEHMVHSKRTSAHVTSVSEADVTGLVQLVESRKESFLKANGVKLTFTPFFVDACIKTLKQFPTVNASVDGDKIILKKYINFGIAVALGESGDAGLIVPVIKNADEMNLVGLARFIYELATKARQRKLHPDDIQGGTFTLTNYGTTGNLFGSPIINQPQVAILGTGAIVKRPVVRTLDDGTDAIVVRSIMYLSLSYDHRIIDGALAGTFLQTLVKHLEGYSENSQI</sequence>
<dbReference type="HOGENOM" id="CLU_016733_10_1_10"/>
<dbReference type="AlphaFoldDB" id="B3QVZ9"/>
<evidence type="ECO:0000256" key="1">
    <source>
        <dbReference type="ARBA" id="ARBA00001938"/>
    </source>
</evidence>
<dbReference type="PROSITE" id="PS50968">
    <property type="entry name" value="BIOTINYL_LIPOYL"/>
    <property type="match status" value="1"/>
</dbReference>
<keyword evidence="4 7" id="KW-0808">Transferase</keyword>
<dbReference type="InterPro" id="IPR023213">
    <property type="entry name" value="CAT-like_dom_sf"/>
</dbReference>
<dbReference type="InterPro" id="IPR036625">
    <property type="entry name" value="E3-bd_dom_sf"/>
</dbReference>
<dbReference type="PROSITE" id="PS51826">
    <property type="entry name" value="PSBD"/>
    <property type="match status" value="1"/>
</dbReference>
<dbReference type="GO" id="GO:0031405">
    <property type="term" value="F:lipoic acid binding"/>
    <property type="evidence" value="ECO:0007669"/>
    <property type="project" value="TreeGrafter"/>
</dbReference>
<keyword evidence="12" id="KW-1185">Reference proteome</keyword>
<dbReference type="eggNOG" id="COG0508">
    <property type="taxonomic scope" value="Bacteria"/>
</dbReference>
<dbReference type="Gene3D" id="4.10.320.10">
    <property type="entry name" value="E3-binding domain"/>
    <property type="match status" value="1"/>
</dbReference>
<dbReference type="FunFam" id="3.30.559.10:FF:000007">
    <property type="entry name" value="Dihydrolipoamide acetyltransferase component of pyruvate dehydrogenase complex"/>
    <property type="match status" value="1"/>
</dbReference>
<evidence type="ECO:0000256" key="3">
    <source>
        <dbReference type="ARBA" id="ARBA00011484"/>
    </source>
</evidence>
<comment type="subunit">
    <text evidence="3">Forms a 24-polypeptide structural core with octahedral symmetry.</text>
</comment>
<dbReference type="Pfam" id="PF00198">
    <property type="entry name" value="2-oxoacid_dh"/>
    <property type="match status" value="1"/>
</dbReference>
<dbReference type="GO" id="GO:0005737">
    <property type="term" value="C:cytoplasm"/>
    <property type="evidence" value="ECO:0007669"/>
    <property type="project" value="TreeGrafter"/>
</dbReference>
<dbReference type="KEGG" id="cts:Ctha_2202"/>
<comment type="cofactor">
    <cofactor evidence="1 7">
        <name>(R)-lipoate</name>
        <dbReference type="ChEBI" id="CHEBI:83088"/>
    </cofactor>
</comment>
<dbReference type="CDD" id="cd06849">
    <property type="entry name" value="lipoyl_domain"/>
    <property type="match status" value="1"/>
</dbReference>
<evidence type="ECO:0000256" key="2">
    <source>
        <dbReference type="ARBA" id="ARBA00007317"/>
    </source>
</evidence>
<dbReference type="Proteomes" id="UP000001208">
    <property type="component" value="Chromosome"/>
</dbReference>
<dbReference type="RefSeq" id="WP_012500736.1">
    <property type="nucleotide sequence ID" value="NC_011026.1"/>
</dbReference>
<evidence type="ECO:0000259" key="9">
    <source>
        <dbReference type="PROSITE" id="PS50968"/>
    </source>
</evidence>
<dbReference type="STRING" id="517418.Ctha_2202"/>
<reference evidence="11 12" key="1">
    <citation type="submission" date="2008-06" db="EMBL/GenBank/DDBJ databases">
        <title>Complete sequence of Chloroherpeton thalassium ATCC 35110.</title>
        <authorList>
            <consortium name="US DOE Joint Genome Institute"/>
            <person name="Lucas S."/>
            <person name="Copeland A."/>
            <person name="Lapidus A."/>
            <person name="Glavina del Rio T."/>
            <person name="Dalin E."/>
            <person name="Tice H."/>
            <person name="Bruce D."/>
            <person name="Goodwin L."/>
            <person name="Pitluck S."/>
            <person name="Schmutz J."/>
            <person name="Larimer F."/>
            <person name="Land M."/>
            <person name="Hauser L."/>
            <person name="Kyrpides N."/>
            <person name="Mikhailova N."/>
            <person name="Liu Z."/>
            <person name="Li T."/>
            <person name="Zhao F."/>
            <person name="Overmann J."/>
            <person name="Bryant D.A."/>
            <person name="Richardson P."/>
        </authorList>
    </citation>
    <scope>NUCLEOTIDE SEQUENCE [LARGE SCALE GENOMIC DNA]</scope>
    <source>
        <strain evidence="12">ATCC 35110 / GB-78</strain>
    </source>
</reference>
<feature type="domain" description="Peripheral subunit-binding (PSBD)" evidence="10">
    <location>
        <begin position="129"/>
        <end position="169"/>
    </location>
</feature>
<gene>
    <name evidence="11" type="ordered locus">Ctha_2202</name>
</gene>
<dbReference type="PROSITE" id="PS00189">
    <property type="entry name" value="LIPOYL"/>
    <property type="match status" value="1"/>
</dbReference>